<evidence type="ECO:0000256" key="5">
    <source>
        <dbReference type="SAM" id="MobiDB-lite"/>
    </source>
</evidence>
<dbReference type="GO" id="GO:0008270">
    <property type="term" value="F:zinc ion binding"/>
    <property type="evidence" value="ECO:0007669"/>
    <property type="project" value="UniProtKB-KW"/>
</dbReference>
<keyword evidence="1 4" id="KW-0479">Metal-binding</keyword>
<keyword evidence="3 4" id="KW-0862">Zinc</keyword>
<dbReference type="RefSeq" id="XP_008777661.2">
    <property type="nucleotide sequence ID" value="XM_008779439.4"/>
</dbReference>
<accession>A0A8B7BIV2</accession>
<protein>
    <submittedName>
        <fullName evidence="8">Zinc finger CCCH domain-containing protein 36-like isoform X1</fullName>
    </submittedName>
</protein>
<dbReference type="GeneID" id="103697555"/>
<evidence type="ECO:0000256" key="1">
    <source>
        <dbReference type="ARBA" id="ARBA00022723"/>
    </source>
</evidence>
<organism evidence="7 8">
    <name type="scientific">Phoenix dactylifera</name>
    <name type="common">Date palm</name>
    <dbReference type="NCBI Taxonomy" id="42345"/>
    <lineage>
        <taxon>Eukaryota</taxon>
        <taxon>Viridiplantae</taxon>
        <taxon>Streptophyta</taxon>
        <taxon>Embryophyta</taxon>
        <taxon>Tracheophyta</taxon>
        <taxon>Spermatophyta</taxon>
        <taxon>Magnoliopsida</taxon>
        <taxon>Liliopsida</taxon>
        <taxon>Arecaceae</taxon>
        <taxon>Coryphoideae</taxon>
        <taxon>Phoeniceae</taxon>
        <taxon>Phoenix</taxon>
    </lineage>
</organism>
<reference evidence="7" key="1">
    <citation type="journal article" date="2019" name="Nat. Commun.">
        <title>Genome-wide association mapping of date palm fruit traits.</title>
        <authorList>
            <person name="Hazzouri K.M."/>
            <person name="Gros-Balthazard M."/>
            <person name="Flowers J.M."/>
            <person name="Copetti D."/>
            <person name="Lemansour A."/>
            <person name="Lebrun M."/>
            <person name="Masmoudi K."/>
            <person name="Ferrand S."/>
            <person name="Dhar M.I."/>
            <person name="Fresquez Z.A."/>
            <person name="Rosas U."/>
            <person name="Zhang J."/>
            <person name="Talag J."/>
            <person name="Lee S."/>
            <person name="Kudrna D."/>
            <person name="Powell R.F."/>
            <person name="Leitch I.J."/>
            <person name="Krueger R.R."/>
            <person name="Wing R.A."/>
            <person name="Amiri K.M.A."/>
            <person name="Purugganan M.D."/>
        </authorList>
    </citation>
    <scope>NUCLEOTIDE SEQUENCE [LARGE SCALE GENOMIC DNA]</scope>
    <source>
        <strain evidence="7">cv. Khalas</strain>
    </source>
</reference>
<dbReference type="Proteomes" id="UP000228380">
    <property type="component" value="Chromosome 11"/>
</dbReference>
<evidence type="ECO:0000313" key="7">
    <source>
        <dbReference type="Proteomes" id="UP000228380"/>
    </source>
</evidence>
<keyword evidence="2 4" id="KW-0863">Zinc-finger</keyword>
<sequence>MPKRATPVPDSPPESSAMADCPSGSGGGDESPEEERDVDEEEEEVVVEEEDDEEGEEGSEGEGEEDEEGVEEEVAVEEEEGGAESPPGEDAQNASKKIESDGNGKDLKSVSSTHERSNIGQTLTIHGQDHVSDLTVYDPPAKLLAEDGKKASAINDRDPRSSVQDIHIMSSEENRFPKSHLADRDVEVLLEKETSTEASKDVRRYSFEAHGSYKSNLISGSLIGVEDSRLLHVNEDKLAVQSMIRSVSRCGKMDGVIEKDAPNPYPNIDWQPPEDAGILSMHTPQRRPRSSSPGAILEISGKRPAIVCDFFKKGWCIKGNSCSFLHLKEGDVSSSQWARENMTEPSTKRDFMDHAGLREEAQRLKLSSSHETLDSLNFEKSSKLNFQRALVRAYGGEGCGLTPLHDEYNKQSSKIATEEHFRFDISGSSRKLNLPMNDLRPASLVQEGYQRPIGVSTYLDTLDERRLANGEFLSRRYLDEGKLHQEMPKGEFLNNATFSSISPLSRNPLIPEYGNYSARSSAATCLYQNSNNPYSYGKMVEDVAVRSQQSRFPLPDPKYTSYSLSSSLNSSFDSSLQPLHGSPSFHLLPQIGASSTRGSAPLSAEHLESHRSFNFDRGYYGSRSASLPRKSSPYYSSSMQQGVVGDIPPPAGLKIKENSWEPSECFRSSYCAPPSKSSPGSQYDPLVDCIEHHKAGNVTSQTYPMTIIQSVSSQHIIGDPILSGHTPAYSSQKPLNSLNHSTEDIIDKNTAAHQFTGYITPVDAPGPDSIDGGNSFMSKDEKHWVPHATDGENVNEVDLDSNTGNQVDKARNDKESKALRIFRFALVDFVKELVKPFWRDGHFSKDAHKMIVKKAVEKVISSLQPHQIPSTAESINQYLSLSRTKIFKLVEGYMDKYARF</sequence>
<name>A0A8B7BIV2_PHODC</name>
<feature type="compositionally biased region" description="Basic and acidic residues" evidence="5">
    <location>
        <begin position="96"/>
        <end position="117"/>
    </location>
</feature>
<dbReference type="AlphaFoldDB" id="A0A8B7BIV2"/>
<keyword evidence="7" id="KW-1185">Reference proteome</keyword>
<dbReference type="InterPro" id="IPR052650">
    <property type="entry name" value="Zinc_finger_CCCH"/>
</dbReference>
<dbReference type="OrthoDB" id="1935339at2759"/>
<dbReference type="PANTHER" id="PTHR36886">
    <property type="entry name" value="PROTEIN FRIGIDA-ESSENTIAL 1"/>
    <property type="match status" value="1"/>
</dbReference>
<dbReference type="KEGG" id="pda:103697555"/>
<feature type="compositionally biased region" description="Acidic residues" evidence="5">
    <location>
        <begin position="30"/>
        <end position="82"/>
    </location>
</feature>
<evidence type="ECO:0000256" key="4">
    <source>
        <dbReference type="PROSITE-ProRule" id="PRU00723"/>
    </source>
</evidence>
<dbReference type="PROSITE" id="PS50103">
    <property type="entry name" value="ZF_C3H1"/>
    <property type="match status" value="1"/>
</dbReference>
<dbReference type="Pfam" id="PF00642">
    <property type="entry name" value="zf-CCCH"/>
    <property type="match status" value="1"/>
</dbReference>
<dbReference type="PANTHER" id="PTHR36886:SF3">
    <property type="entry name" value="PROTEIN FRIGIDA-ESSENTIAL 1"/>
    <property type="match status" value="1"/>
</dbReference>
<dbReference type="SUPFAM" id="SSF90229">
    <property type="entry name" value="CCCH zinc finger"/>
    <property type="match status" value="1"/>
</dbReference>
<dbReference type="InterPro" id="IPR000571">
    <property type="entry name" value="Znf_CCCH"/>
</dbReference>
<reference evidence="8" key="2">
    <citation type="submission" date="2025-08" db="UniProtKB">
        <authorList>
            <consortium name="RefSeq"/>
        </authorList>
    </citation>
    <scope>IDENTIFICATION</scope>
    <source>
        <tissue evidence="8">Young leaves</tissue>
    </source>
</reference>
<evidence type="ECO:0000259" key="6">
    <source>
        <dbReference type="PROSITE" id="PS50103"/>
    </source>
</evidence>
<feature type="domain" description="C3H1-type" evidence="6">
    <location>
        <begin position="302"/>
        <end position="329"/>
    </location>
</feature>
<feature type="zinc finger region" description="C3H1-type" evidence="4">
    <location>
        <begin position="302"/>
        <end position="329"/>
    </location>
</feature>
<gene>
    <name evidence="8" type="primary">LOC103697555</name>
</gene>
<evidence type="ECO:0000313" key="8">
    <source>
        <dbReference type="RefSeq" id="XP_008777661.2"/>
    </source>
</evidence>
<proteinExistence type="predicted"/>
<evidence type="ECO:0000256" key="2">
    <source>
        <dbReference type="ARBA" id="ARBA00022771"/>
    </source>
</evidence>
<dbReference type="InterPro" id="IPR036855">
    <property type="entry name" value="Znf_CCCH_sf"/>
</dbReference>
<feature type="region of interest" description="Disordered" evidence="5">
    <location>
        <begin position="1"/>
        <end position="125"/>
    </location>
</feature>
<evidence type="ECO:0000256" key="3">
    <source>
        <dbReference type="ARBA" id="ARBA00022833"/>
    </source>
</evidence>
<feature type="region of interest" description="Disordered" evidence="5">
    <location>
        <begin position="262"/>
        <end position="293"/>
    </location>
</feature>